<dbReference type="Gene3D" id="1.10.8.60">
    <property type="match status" value="2"/>
</dbReference>
<dbReference type="Proteomes" id="UP001146120">
    <property type="component" value="Unassembled WGS sequence"/>
</dbReference>
<protein>
    <recommendedName>
        <fullName evidence="1">AAA+ ATPase domain-containing protein</fullName>
    </recommendedName>
</protein>
<dbReference type="InterPro" id="IPR003960">
    <property type="entry name" value="ATPase_AAA_CS"/>
</dbReference>
<reference evidence="2" key="1">
    <citation type="submission" date="2022-11" db="EMBL/GenBank/DDBJ databases">
        <authorList>
            <person name="Morgan W.R."/>
            <person name="Tartar A."/>
        </authorList>
    </citation>
    <scope>NUCLEOTIDE SEQUENCE</scope>
    <source>
        <strain evidence="2">ARSEF 373</strain>
    </source>
</reference>
<organism evidence="2 3">
    <name type="scientific">Lagenidium giganteum</name>
    <dbReference type="NCBI Taxonomy" id="4803"/>
    <lineage>
        <taxon>Eukaryota</taxon>
        <taxon>Sar</taxon>
        <taxon>Stramenopiles</taxon>
        <taxon>Oomycota</taxon>
        <taxon>Peronosporomycetes</taxon>
        <taxon>Pythiales</taxon>
        <taxon>Pythiaceae</taxon>
    </lineage>
</organism>
<comment type="caution">
    <text evidence="2">The sequence shown here is derived from an EMBL/GenBank/DDBJ whole genome shotgun (WGS) entry which is preliminary data.</text>
</comment>
<dbReference type="Pfam" id="PF17862">
    <property type="entry name" value="AAA_lid_3"/>
    <property type="match status" value="1"/>
</dbReference>
<dbReference type="EMBL" id="DAKRPA010000362">
    <property type="protein sequence ID" value="DAZ92954.1"/>
    <property type="molecule type" value="Genomic_DNA"/>
</dbReference>
<dbReference type="Gene3D" id="3.40.50.300">
    <property type="entry name" value="P-loop containing nucleotide triphosphate hydrolases"/>
    <property type="match status" value="2"/>
</dbReference>
<dbReference type="PANTHER" id="PTHR23077:SF117">
    <property type="entry name" value="AAA+ ATPASE DOMAIN-CONTAINING PROTEIN"/>
    <property type="match status" value="1"/>
</dbReference>
<dbReference type="GO" id="GO:0005524">
    <property type="term" value="F:ATP binding"/>
    <property type="evidence" value="ECO:0007669"/>
    <property type="project" value="InterPro"/>
</dbReference>
<reference evidence="2" key="2">
    <citation type="journal article" date="2023" name="Microbiol Resour">
        <title>Decontamination and Annotation of the Draft Genome Sequence of the Oomycete Lagenidium giganteum ARSEF 373.</title>
        <authorList>
            <person name="Morgan W.R."/>
            <person name="Tartar A."/>
        </authorList>
    </citation>
    <scope>NUCLEOTIDE SEQUENCE</scope>
    <source>
        <strain evidence="2">ARSEF 373</strain>
    </source>
</reference>
<gene>
    <name evidence="2" type="ORF">N0F65_012995</name>
</gene>
<proteinExistence type="predicted"/>
<dbReference type="GO" id="GO:0016887">
    <property type="term" value="F:ATP hydrolysis activity"/>
    <property type="evidence" value="ECO:0007669"/>
    <property type="project" value="InterPro"/>
</dbReference>
<dbReference type="FunFam" id="3.40.50.300:FF:001921">
    <property type="entry name" value="AAA ATPase domain-containing protein"/>
    <property type="match status" value="1"/>
</dbReference>
<dbReference type="SMART" id="SM00382">
    <property type="entry name" value="AAA"/>
    <property type="match status" value="2"/>
</dbReference>
<evidence type="ECO:0000259" key="1">
    <source>
        <dbReference type="SMART" id="SM00382"/>
    </source>
</evidence>
<dbReference type="SUPFAM" id="SSF52540">
    <property type="entry name" value="P-loop containing nucleoside triphosphate hydrolases"/>
    <property type="match status" value="2"/>
</dbReference>
<evidence type="ECO:0000313" key="3">
    <source>
        <dbReference type="Proteomes" id="UP001146120"/>
    </source>
</evidence>
<evidence type="ECO:0000313" key="2">
    <source>
        <dbReference type="EMBL" id="DAZ92954.1"/>
    </source>
</evidence>
<dbReference type="AlphaFoldDB" id="A0AAV2YJS8"/>
<feature type="domain" description="AAA+ ATPase" evidence="1">
    <location>
        <begin position="305"/>
        <end position="472"/>
    </location>
</feature>
<feature type="domain" description="AAA+ ATPase" evidence="1">
    <location>
        <begin position="593"/>
        <end position="742"/>
    </location>
</feature>
<dbReference type="InterPro" id="IPR003959">
    <property type="entry name" value="ATPase_AAA_core"/>
</dbReference>
<dbReference type="InterPro" id="IPR027417">
    <property type="entry name" value="P-loop_NTPase"/>
</dbReference>
<dbReference type="Pfam" id="PF00004">
    <property type="entry name" value="AAA"/>
    <property type="match status" value="2"/>
</dbReference>
<accession>A0AAV2YJS8</accession>
<sequence length="826" mass="89482">MAPSDPWAAHAVSGATSLRSHQVLVSRHDARAYGLRTFDWLELRLPTTSNEDAAPAAVLECVIDRYEEDGGGLERGLVQVHPWVLQLHHALDGAPVTVHHRSQRDGTDTNQACFARITDMHVSLLDRYPLQVTTTAGTDAFGAGSALRMALPEAIRAGHVRLPRAIQRQMRSMYGRSSAQSLTLQRGDVVPIEVLKEVYLFEIEEVVHGAAEEEDATHSVAASPSIHIVGLDHLMNDKSSDVDQVSKRLQALQLKDETELFDDQLRARLWSLGFVGYDSFVTDLLLHASLVLLPSQQQSVLTDIGSHGVLVTGVHGVGKSELLRALAQEVAQKSLPSKYIDSTTLLMEWENSKAPTPYEFLLEQLRSAFPSLLAANGVASSVGLVLLDDVDLLFRAGAATSSSGEDNDDDSGGGNETVLSPLGSALLRLLDALASTNARVCILATTRHAADIPLKAKRSGCFGKVVEMIVPTEAMRRVILQRHLQSLMRVDDTGSTYAQRMAALTGGYVAKDLVRICRNALVHAQREPLAWSHLVHAQQHIKPSQLRELNVASPADDATMTLAGYTQLQSQLHELVEWRFRPTSAMTKLGVGHASGVLLYGPSGCGKSALAKAVAARARVNYVAVKSSELMSKYFGDSEKAVRQLFARARAASPCVLFFDEFDAMVQKRSFGGEGADGDSGGGVHARMLSTFLNEMDGVGSRTGKGAGDVLVLAATNRIDSLDAALMRPGRIDKTFELAYPTREDTQAILAHHTAKMPLAIDVDLQALTDRSTGYSNMRFSGADLAAVCKEAALRALREDVDATTVTMQNFMAAWDHRVLSNPRGK</sequence>
<keyword evidence="3" id="KW-1185">Reference proteome</keyword>
<dbReference type="InterPro" id="IPR041569">
    <property type="entry name" value="AAA_lid_3"/>
</dbReference>
<dbReference type="PANTHER" id="PTHR23077">
    <property type="entry name" value="AAA-FAMILY ATPASE"/>
    <property type="match status" value="1"/>
</dbReference>
<dbReference type="InterPro" id="IPR050168">
    <property type="entry name" value="AAA_ATPase_domain"/>
</dbReference>
<dbReference type="InterPro" id="IPR003593">
    <property type="entry name" value="AAA+_ATPase"/>
</dbReference>
<dbReference type="PROSITE" id="PS00674">
    <property type="entry name" value="AAA"/>
    <property type="match status" value="1"/>
</dbReference>
<name>A0AAV2YJS8_9STRA</name>